<reference evidence="2 3" key="1">
    <citation type="submission" date="2021-08" db="EMBL/GenBank/DDBJ databases">
        <title>Genomic Architecture of Streptomyces flavotricini NGL1 and Streptomyces erythrochromogenes HMS4 With Differential Plant Beneficial attributes and laccase production capabilities.</title>
        <authorList>
            <person name="Salwan R."/>
            <person name="Kaur R."/>
            <person name="Sharma V."/>
        </authorList>
    </citation>
    <scope>NUCLEOTIDE SEQUENCE [LARGE SCALE GENOMIC DNA]</scope>
    <source>
        <strain evidence="2 3">NGL1</strain>
    </source>
</reference>
<dbReference type="Pfam" id="PF13649">
    <property type="entry name" value="Methyltransf_25"/>
    <property type="match status" value="1"/>
</dbReference>
<dbReference type="EMBL" id="JAINUL010000001">
    <property type="protein sequence ID" value="MCC0097633.1"/>
    <property type="molecule type" value="Genomic_DNA"/>
</dbReference>
<evidence type="ECO:0000313" key="3">
    <source>
        <dbReference type="Proteomes" id="UP001520654"/>
    </source>
</evidence>
<dbReference type="InterPro" id="IPR041698">
    <property type="entry name" value="Methyltransf_25"/>
</dbReference>
<evidence type="ECO:0000313" key="2">
    <source>
        <dbReference type="EMBL" id="MCC0097633.1"/>
    </source>
</evidence>
<dbReference type="Proteomes" id="UP001520654">
    <property type="component" value="Unassembled WGS sequence"/>
</dbReference>
<comment type="caution">
    <text evidence="2">The sequence shown here is derived from an EMBL/GenBank/DDBJ whole genome shotgun (WGS) entry which is preliminary data.</text>
</comment>
<dbReference type="GO" id="GO:0008168">
    <property type="term" value="F:methyltransferase activity"/>
    <property type="evidence" value="ECO:0007669"/>
    <property type="project" value="UniProtKB-KW"/>
</dbReference>
<feature type="domain" description="Methyltransferase" evidence="1">
    <location>
        <begin position="42"/>
        <end position="133"/>
    </location>
</feature>
<name>A0ABS8E9P6_9ACTN</name>
<dbReference type="CDD" id="cd02440">
    <property type="entry name" value="AdoMet_MTases"/>
    <property type="match status" value="1"/>
</dbReference>
<keyword evidence="3" id="KW-1185">Reference proteome</keyword>
<keyword evidence="2" id="KW-0808">Transferase</keyword>
<protein>
    <submittedName>
        <fullName evidence="2">Class I SAM-dependent methyltransferase</fullName>
    </submittedName>
</protein>
<dbReference type="SUPFAM" id="SSF53335">
    <property type="entry name" value="S-adenosyl-L-methionine-dependent methyltransferases"/>
    <property type="match status" value="1"/>
</dbReference>
<dbReference type="InterPro" id="IPR029063">
    <property type="entry name" value="SAM-dependent_MTases_sf"/>
</dbReference>
<dbReference type="RefSeq" id="WP_229338783.1">
    <property type="nucleotide sequence ID" value="NZ_JAINUL010000001.1"/>
</dbReference>
<proteinExistence type="predicted"/>
<keyword evidence="2" id="KW-0489">Methyltransferase</keyword>
<gene>
    <name evidence="2" type="ORF">K7B10_23185</name>
</gene>
<dbReference type="GO" id="GO:0032259">
    <property type="term" value="P:methylation"/>
    <property type="evidence" value="ECO:0007669"/>
    <property type="project" value="UniProtKB-KW"/>
</dbReference>
<dbReference type="Gene3D" id="3.40.50.150">
    <property type="entry name" value="Vaccinia Virus protein VP39"/>
    <property type="match status" value="1"/>
</dbReference>
<evidence type="ECO:0000259" key="1">
    <source>
        <dbReference type="Pfam" id="PF13649"/>
    </source>
</evidence>
<organism evidence="2 3">
    <name type="scientific">Streptomyces flavotricini</name>
    <dbReference type="NCBI Taxonomy" id="66888"/>
    <lineage>
        <taxon>Bacteria</taxon>
        <taxon>Bacillati</taxon>
        <taxon>Actinomycetota</taxon>
        <taxon>Actinomycetes</taxon>
        <taxon>Kitasatosporales</taxon>
        <taxon>Streptomycetaceae</taxon>
        <taxon>Streptomyces</taxon>
    </lineage>
</organism>
<accession>A0ABS8E9P6</accession>
<sequence>MSDWDEYARRTAAPPSPAFSWTPHPGHGPGLELLELDAGSAVLELGCGRGDRLARCAAIGARPAVGIDVSAVQVGFARAAWGSTIDVHRADAVAWLDTHTAQYSAMFSAFGAHWFTDPARLLPAARQRLCSGGVLVLAHLRPSASPTTRGGPGVQRLVLRWEGEAHRWAEALDAAGFSRVSAQTVPAPRGRYGDTVLIKALA</sequence>